<feature type="transmembrane region" description="Helical" evidence="1">
    <location>
        <begin position="44"/>
        <end position="63"/>
    </location>
</feature>
<dbReference type="Proteomes" id="UP000248961">
    <property type="component" value="Unassembled WGS sequence"/>
</dbReference>
<dbReference type="EMBL" id="KZ824323">
    <property type="protein sequence ID" value="RAL07890.1"/>
    <property type="molecule type" value="Genomic_DNA"/>
</dbReference>
<gene>
    <name evidence="2" type="ORF">BO97DRAFT_428931</name>
</gene>
<accession>A0A395HJE3</accession>
<dbReference type="VEuPathDB" id="FungiDB:BO97DRAFT_428931"/>
<evidence type="ECO:0000313" key="2">
    <source>
        <dbReference type="EMBL" id="RAL07890.1"/>
    </source>
</evidence>
<keyword evidence="3" id="KW-1185">Reference proteome</keyword>
<evidence type="ECO:0000313" key="3">
    <source>
        <dbReference type="Proteomes" id="UP000248961"/>
    </source>
</evidence>
<name>A0A395HJE3_ASPHC</name>
<sequence length="113" mass="12227">MWIYHANNYPHPQLHSGILLNAPISKTPSGVSHDEDEQKPPPDGAIGIVSVVIALMLLNALGISDQAAPPLEHLTLLGYHNDGLTRANVACDDPLLNSTLAVQPSFYLHDNHH</sequence>
<keyword evidence="1" id="KW-1133">Transmembrane helix</keyword>
<keyword evidence="1" id="KW-0812">Transmembrane</keyword>
<protein>
    <submittedName>
        <fullName evidence="2">Uncharacterized protein</fullName>
    </submittedName>
</protein>
<dbReference type="RefSeq" id="XP_025547044.1">
    <property type="nucleotide sequence ID" value="XM_025697336.1"/>
</dbReference>
<evidence type="ECO:0000256" key="1">
    <source>
        <dbReference type="SAM" id="Phobius"/>
    </source>
</evidence>
<reference evidence="2 3" key="1">
    <citation type="submission" date="2018-02" db="EMBL/GenBank/DDBJ databases">
        <title>The genomes of Aspergillus section Nigri reveals drivers in fungal speciation.</title>
        <authorList>
            <consortium name="DOE Joint Genome Institute"/>
            <person name="Vesth T.C."/>
            <person name="Nybo J."/>
            <person name="Theobald S."/>
            <person name="Brandl J."/>
            <person name="Frisvad J.C."/>
            <person name="Nielsen K.F."/>
            <person name="Lyhne E.K."/>
            <person name="Kogle M.E."/>
            <person name="Kuo A."/>
            <person name="Riley R."/>
            <person name="Clum A."/>
            <person name="Nolan M."/>
            <person name="Lipzen A."/>
            <person name="Salamov A."/>
            <person name="Henrissat B."/>
            <person name="Wiebenga A."/>
            <person name="De vries R.P."/>
            <person name="Grigoriev I.V."/>
            <person name="Mortensen U.H."/>
            <person name="Andersen M.R."/>
            <person name="Baker S.E."/>
        </authorList>
    </citation>
    <scope>NUCLEOTIDE SEQUENCE [LARGE SCALE GENOMIC DNA]</scope>
    <source>
        <strain evidence="2 3">CBS 101889</strain>
    </source>
</reference>
<proteinExistence type="predicted"/>
<dbReference type="GeneID" id="37201625"/>
<organism evidence="2 3">
    <name type="scientific">Aspergillus homomorphus (strain CBS 101889)</name>
    <dbReference type="NCBI Taxonomy" id="1450537"/>
    <lineage>
        <taxon>Eukaryota</taxon>
        <taxon>Fungi</taxon>
        <taxon>Dikarya</taxon>
        <taxon>Ascomycota</taxon>
        <taxon>Pezizomycotina</taxon>
        <taxon>Eurotiomycetes</taxon>
        <taxon>Eurotiomycetidae</taxon>
        <taxon>Eurotiales</taxon>
        <taxon>Aspergillaceae</taxon>
        <taxon>Aspergillus</taxon>
        <taxon>Aspergillus subgen. Circumdati</taxon>
    </lineage>
</organism>
<dbReference type="AlphaFoldDB" id="A0A395HJE3"/>
<keyword evidence="1" id="KW-0472">Membrane</keyword>